<comment type="caution">
    <text evidence="2">The sequence shown here is derived from an EMBL/GenBank/DDBJ whole genome shotgun (WGS) entry which is preliminary data.</text>
</comment>
<feature type="non-terminal residue" evidence="2">
    <location>
        <position position="1"/>
    </location>
</feature>
<feature type="compositionally biased region" description="Basic and acidic residues" evidence="1">
    <location>
        <begin position="16"/>
        <end position="26"/>
    </location>
</feature>
<proteinExistence type="predicted"/>
<sequence>KGRGPYENSRRKTRKDGKEANPKDNRTPQARAGQGMDRKTATKNAVRYTQHTSEFSKAIATAEKLQERKSREECPYSSTCQPESECKIHKEDYIFCTSPSTAHTHLIIII</sequence>
<dbReference type="EMBL" id="JAHOGA010000009">
    <property type="protein sequence ID" value="MBV3488131.1"/>
    <property type="molecule type" value="Genomic_DNA"/>
</dbReference>
<name>A0AAP2IJT9_PHOVU</name>
<accession>A0AAP2IJT9</accession>
<evidence type="ECO:0000256" key="1">
    <source>
        <dbReference type="SAM" id="MobiDB-lite"/>
    </source>
</evidence>
<dbReference type="RefSeq" id="WP_217325562.1">
    <property type="nucleotide sequence ID" value="NZ_DAWCXC010000004.1"/>
</dbReference>
<dbReference type="AlphaFoldDB" id="A0AAP2IJT9"/>
<gene>
    <name evidence="2" type="ORF">KSX14_05680</name>
</gene>
<dbReference type="Proteomes" id="UP000758576">
    <property type="component" value="Unassembled WGS sequence"/>
</dbReference>
<reference evidence="2" key="1">
    <citation type="submission" date="2021-06" db="EMBL/GenBank/DDBJ databases">
        <title>Collection of gut derived symbiotic bacterial strains cultured from healthy donors.</title>
        <authorList>
            <person name="Lin H."/>
            <person name="Littmann E."/>
            <person name="Pamer E.G."/>
        </authorList>
    </citation>
    <scope>NUCLEOTIDE SEQUENCE</scope>
    <source>
        <strain evidence="2">MSK.19.85</strain>
    </source>
</reference>
<evidence type="ECO:0000313" key="2">
    <source>
        <dbReference type="EMBL" id="MBV3488131.1"/>
    </source>
</evidence>
<protein>
    <submittedName>
        <fullName evidence="2">Uncharacterized protein</fullName>
    </submittedName>
</protein>
<feature type="region of interest" description="Disordered" evidence="1">
    <location>
        <begin position="1"/>
        <end position="50"/>
    </location>
</feature>
<evidence type="ECO:0000313" key="3">
    <source>
        <dbReference type="Proteomes" id="UP000758576"/>
    </source>
</evidence>
<organism evidence="2 3">
    <name type="scientific">Phocaeicola vulgatus</name>
    <name type="common">Bacteroides vulgatus</name>
    <dbReference type="NCBI Taxonomy" id="821"/>
    <lineage>
        <taxon>Bacteria</taxon>
        <taxon>Pseudomonadati</taxon>
        <taxon>Bacteroidota</taxon>
        <taxon>Bacteroidia</taxon>
        <taxon>Bacteroidales</taxon>
        <taxon>Bacteroidaceae</taxon>
        <taxon>Phocaeicola</taxon>
    </lineage>
</organism>